<dbReference type="Gene3D" id="2.30.30.40">
    <property type="entry name" value="SH3 Domains"/>
    <property type="match status" value="1"/>
</dbReference>
<feature type="compositionally biased region" description="Basic and acidic residues" evidence="3">
    <location>
        <begin position="132"/>
        <end position="141"/>
    </location>
</feature>
<feature type="compositionally biased region" description="Low complexity" evidence="3">
    <location>
        <begin position="235"/>
        <end position="247"/>
    </location>
</feature>
<dbReference type="OrthoDB" id="19092at2759"/>
<feature type="compositionally biased region" description="Polar residues" evidence="3">
    <location>
        <begin position="82"/>
        <end position="93"/>
    </location>
</feature>
<protein>
    <recommendedName>
        <fullName evidence="4">SH3 domain-containing protein</fullName>
    </recommendedName>
</protein>
<feature type="domain" description="SH3" evidence="4">
    <location>
        <begin position="657"/>
        <end position="731"/>
    </location>
</feature>
<feature type="compositionally biased region" description="Acidic residues" evidence="3">
    <location>
        <begin position="623"/>
        <end position="652"/>
    </location>
</feature>
<dbReference type="EMBL" id="JAACJJ010000060">
    <property type="protein sequence ID" value="KAF5309262.1"/>
    <property type="molecule type" value="Genomic_DNA"/>
</dbReference>
<dbReference type="Proteomes" id="UP000567179">
    <property type="component" value="Unassembled WGS sequence"/>
</dbReference>
<feature type="compositionally biased region" description="Polar residues" evidence="3">
    <location>
        <begin position="266"/>
        <end position="275"/>
    </location>
</feature>
<feature type="compositionally biased region" description="Low complexity" evidence="3">
    <location>
        <begin position="300"/>
        <end position="329"/>
    </location>
</feature>
<dbReference type="PROSITE" id="PS50002">
    <property type="entry name" value="SH3"/>
    <property type="match status" value="1"/>
</dbReference>
<evidence type="ECO:0000259" key="4">
    <source>
        <dbReference type="PROSITE" id="PS50002"/>
    </source>
</evidence>
<dbReference type="InterPro" id="IPR001452">
    <property type="entry name" value="SH3_domain"/>
</dbReference>
<sequence length="743" mass="78340">MLNEYPTASRLSISLEGEASSSPFPSPSSSFLPPPTPGAHEFAVKPAPAARNSRKTSLIHSPNSTVPTTNGDTASHEEQKNSIDSMPQEQTNDLVRADSTVKKLPEEPAGDKQPSVYSPGVKLSTSDGMNVSHEESGERVPEQTNGHLPTPNNVQSDITIHPEPTLEREDPPTTDNLHPNILAKSACKNDSLSPAPSSPMLTSPTTPTPYSFQHQPRLVPPDHLEPPMSPGVEQSTSSSTTPTIMTSALPPEDNDGHSMTPDTRKSSISSASTTMGKKESPSPSKIIIPDNLLDILASQSATPASGPSSPAFSTFSTSSRRSRPMSTSFAADPSLFSSRPAPASPAMSRRVSGAPSLATSTGSRSRASRPSSTTVSRQNSQRMSTARSQAGSPVINPLRLSVSSQKGFPSPLPSPQNLNFGALAMTSVSPPTGTSPVIHVSVASPQQQRRITPSNVPAAASTSVSVPPTPNTAVPAALPPVYIKVRDFGFPFSDPRHSGMGTEVPKANDVVRLNRRLRRRVVSGYSVASVESSDGDGMEFDEEDDDDEIEKIMRGGGGGGGSGYGRGFDSFRMGLGRMSFNAGRGGGGGGFWPHQQATAATVLAAASSFPSRDDFERNFLDGSSDDDLESEDEPEYINGTGDDDMQGGAGEEEEDTLYPGLYRAVYAFEPEGTAEMRLVEDQLVRVIGRGGGVGWAVVVDESATADAAADGEESAPRHALVPESYLEPVRFDYEDEGLDASAP</sequence>
<feature type="compositionally biased region" description="Polar residues" evidence="3">
    <location>
        <begin position="378"/>
        <end position="391"/>
    </location>
</feature>
<evidence type="ECO:0000313" key="6">
    <source>
        <dbReference type="Proteomes" id="UP000567179"/>
    </source>
</evidence>
<accession>A0A8H5AS58</accession>
<feature type="region of interest" description="Disordered" evidence="3">
    <location>
        <begin position="300"/>
        <end position="395"/>
    </location>
</feature>
<proteinExistence type="predicted"/>
<comment type="caution">
    <text evidence="5">The sequence shown here is derived from an EMBL/GenBank/DDBJ whole genome shotgun (WGS) entry which is preliminary data.</text>
</comment>
<evidence type="ECO:0000313" key="5">
    <source>
        <dbReference type="EMBL" id="KAF5309262.1"/>
    </source>
</evidence>
<feature type="compositionally biased region" description="Polar residues" evidence="3">
    <location>
        <begin position="142"/>
        <end position="158"/>
    </location>
</feature>
<feature type="region of interest" description="Disordered" evidence="3">
    <location>
        <begin position="1"/>
        <end position="287"/>
    </location>
</feature>
<evidence type="ECO:0000256" key="1">
    <source>
        <dbReference type="ARBA" id="ARBA00022443"/>
    </source>
</evidence>
<gene>
    <name evidence="5" type="ORF">D9619_012752</name>
</gene>
<evidence type="ECO:0000256" key="3">
    <source>
        <dbReference type="SAM" id="MobiDB-lite"/>
    </source>
</evidence>
<feature type="compositionally biased region" description="Polar residues" evidence="3">
    <location>
        <begin position="55"/>
        <end position="73"/>
    </location>
</feature>
<keyword evidence="6" id="KW-1185">Reference proteome</keyword>
<evidence type="ECO:0000256" key="2">
    <source>
        <dbReference type="PROSITE-ProRule" id="PRU00192"/>
    </source>
</evidence>
<keyword evidence="1 2" id="KW-0728">SH3 domain</keyword>
<feature type="compositionally biased region" description="Low complexity" evidence="3">
    <location>
        <begin position="20"/>
        <end position="31"/>
    </location>
</feature>
<feature type="compositionally biased region" description="Basic and acidic residues" evidence="3">
    <location>
        <begin position="95"/>
        <end position="110"/>
    </location>
</feature>
<feature type="compositionally biased region" description="Low complexity" evidence="3">
    <location>
        <begin position="337"/>
        <end position="377"/>
    </location>
</feature>
<organism evidence="5 6">
    <name type="scientific">Psilocybe cf. subviscida</name>
    <dbReference type="NCBI Taxonomy" id="2480587"/>
    <lineage>
        <taxon>Eukaryota</taxon>
        <taxon>Fungi</taxon>
        <taxon>Dikarya</taxon>
        <taxon>Basidiomycota</taxon>
        <taxon>Agaricomycotina</taxon>
        <taxon>Agaricomycetes</taxon>
        <taxon>Agaricomycetidae</taxon>
        <taxon>Agaricales</taxon>
        <taxon>Agaricineae</taxon>
        <taxon>Strophariaceae</taxon>
        <taxon>Psilocybe</taxon>
    </lineage>
</organism>
<feature type="compositionally biased region" description="Low complexity" evidence="3">
    <location>
        <begin position="191"/>
        <end position="211"/>
    </location>
</feature>
<dbReference type="AlphaFoldDB" id="A0A8H5AS58"/>
<name>A0A8H5AS58_9AGAR</name>
<reference evidence="5 6" key="1">
    <citation type="journal article" date="2020" name="ISME J.">
        <title>Uncovering the hidden diversity of litter-decomposition mechanisms in mushroom-forming fungi.</title>
        <authorList>
            <person name="Floudas D."/>
            <person name="Bentzer J."/>
            <person name="Ahren D."/>
            <person name="Johansson T."/>
            <person name="Persson P."/>
            <person name="Tunlid A."/>
        </authorList>
    </citation>
    <scope>NUCLEOTIDE SEQUENCE [LARGE SCALE GENOMIC DNA]</scope>
    <source>
        <strain evidence="5 6">CBS 101986</strain>
    </source>
</reference>
<feature type="region of interest" description="Disordered" evidence="3">
    <location>
        <begin position="615"/>
        <end position="652"/>
    </location>
</feature>